<dbReference type="EMBL" id="LR798266">
    <property type="protein sequence ID" value="CAB5218827.1"/>
    <property type="molecule type" value="Genomic_DNA"/>
</dbReference>
<organism evidence="1">
    <name type="scientific">uncultured Caudovirales phage</name>
    <dbReference type="NCBI Taxonomy" id="2100421"/>
    <lineage>
        <taxon>Viruses</taxon>
        <taxon>Duplodnaviria</taxon>
        <taxon>Heunggongvirae</taxon>
        <taxon>Uroviricota</taxon>
        <taxon>Caudoviricetes</taxon>
        <taxon>Peduoviridae</taxon>
        <taxon>Maltschvirus</taxon>
        <taxon>Maltschvirus maltsch</taxon>
    </lineage>
</organism>
<protein>
    <submittedName>
        <fullName evidence="1">Uncharacterized protein</fullName>
    </submittedName>
</protein>
<proteinExistence type="predicted"/>
<sequence length="66" mass="7592">MIKISEILDKMLLEFKESDNTEFLMSEANVIKLSEELGVPESIVIDYKGMIVTAMEGCDEFKIYLR</sequence>
<reference evidence="1" key="1">
    <citation type="submission" date="2020-05" db="EMBL/GenBank/DDBJ databases">
        <authorList>
            <person name="Chiriac C."/>
            <person name="Salcher M."/>
            <person name="Ghai R."/>
            <person name="Kavagutti S V."/>
        </authorList>
    </citation>
    <scope>NUCLEOTIDE SEQUENCE</scope>
</reference>
<name>A0A6J7WM62_9CAUD</name>
<evidence type="ECO:0000313" key="1">
    <source>
        <dbReference type="EMBL" id="CAB5218827.1"/>
    </source>
</evidence>
<accession>A0A6J7WM62</accession>
<gene>
    <name evidence="1" type="ORF">UFOVP215_44</name>
</gene>